<proteinExistence type="inferred from homology"/>
<dbReference type="EMBL" id="JBHTBD010000002">
    <property type="protein sequence ID" value="MFC7294630.1"/>
    <property type="molecule type" value="Genomic_DNA"/>
</dbReference>
<evidence type="ECO:0000259" key="3">
    <source>
        <dbReference type="PROSITE" id="PS51352"/>
    </source>
</evidence>
<keyword evidence="5" id="KW-1185">Reference proteome</keyword>
<gene>
    <name evidence="4" type="ORF">ACFQQA_07830</name>
</gene>
<accession>A0ABW2IV52</accession>
<dbReference type="InterPro" id="IPR036249">
    <property type="entry name" value="Thioredoxin-like_sf"/>
</dbReference>
<dbReference type="InterPro" id="IPR003782">
    <property type="entry name" value="SCO1/SenC"/>
</dbReference>
<comment type="caution">
    <text evidence="4">The sequence shown here is derived from an EMBL/GenBank/DDBJ whole genome shotgun (WGS) entry which is preliminary data.</text>
</comment>
<keyword evidence="2" id="KW-0186">Copper</keyword>
<dbReference type="RefSeq" id="WP_100687538.1">
    <property type="nucleotide sequence ID" value="NZ_JBHTBD010000002.1"/>
</dbReference>
<dbReference type="PANTHER" id="PTHR12151:SF25">
    <property type="entry name" value="LINALOOL DEHYDRATASE_ISOMERASE DOMAIN-CONTAINING PROTEIN"/>
    <property type="match status" value="1"/>
</dbReference>
<dbReference type="PANTHER" id="PTHR12151">
    <property type="entry name" value="ELECTRON TRANSPORT PROTIN SCO1/SENC FAMILY MEMBER"/>
    <property type="match status" value="1"/>
</dbReference>
<reference evidence="5" key="1">
    <citation type="journal article" date="2019" name="Int. J. Syst. Evol. Microbiol.">
        <title>The Global Catalogue of Microorganisms (GCM) 10K type strain sequencing project: providing services to taxonomists for standard genome sequencing and annotation.</title>
        <authorList>
            <consortium name="The Broad Institute Genomics Platform"/>
            <consortium name="The Broad Institute Genome Sequencing Center for Infectious Disease"/>
            <person name="Wu L."/>
            <person name="Ma J."/>
        </authorList>
    </citation>
    <scope>NUCLEOTIDE SEQUENCE [LARGE SCALE GENOMIC DNA]</scope>
    <source>
        <strain evidence="5">CCUG 60559</strain>
    </source>
</reference>
<dbReference type="SUPFAM" id="SSF52833">
    <property type="entry name" value="Thioredoxin-like"/>
    <property type="match status" value="1"/>
</dbReference>
<dbReference type="CDD" id="cd02968">
    <property type="entry name" value="SCO"/>
    <property type="match status" value="1"/>
</dbReference>
<dbReference type="Proteomes" id="UP001596506">
    <property type="component" value="Unassembled WGS sequence"/>
</dbReference>
<comment type="similarity">
    <text evidence="1">Belongs to the SCO1/2 family.</text>
</comment>
<organism evidence="4 5">
    <name type="scientific">Marinobacter aromaticivorans</name>
    <dbReference type="NCBI Taxonomy" id="1494078"/>
    <lineage>
        <taxon>Bacteria</taxon>
        <taxon>Pseudomonadati</taxon>
        <taxon>Pseudomonadota</taxon>
        <taxon>Gammaproteobacteria</taxon>
        <taxon>Pseudomonadales</taxon>
        <taxon>Marinobacteraceae</taxon>
        <taxon>Marinobacter</taxon>
    </lineage>
</organism>
<evidence type="ECO:0000256" key="2">
    <source>
        <dbReference type="ARBA" id="ARBA00023008"/>
    </source>
</evidence>
<evidence type="ECO:0000313" key="4">
    <source>
        <dbReference type="EMBL" id="MFC7294630.1"/>
    </source>
</evidence>
<dbReference type="PROSITE" id="PS51352">
    <property type="entry name" value="THIOREDOXIN_2"/>
    <property type="match status" value="1"/>
</dbReference>
<dbReference type="InterPro" id="IPR013766">
    <property type="entry name" value="Thioredoxin_domain"/>
</dbReference>
<feature type="domain" description="Thioredoxin" evidence="3">
    <location>
        <begin position="50"/>
        <end position="214"/>
    </location>
</feature>
<sequence>MNRSVRVTLFVLLLLVVLVFGLVVGRQVFLVGSGEPMPAPDLAEMNTYVYDQPRPLAEFTLTNENGETVTRESLRGRWTFAFVGYTNCPDICPAAMANLRRTDKLLSKELPQPDYLLITADPEHDTPGKLKDYTAFFGENFHGLTGDLETLRELAKSLSAVFVHREVDGELLVDHSGHFALVNPDGQLAALIQPPHNPEQLAEAFERIYQWAKANRENARTEA</sequence>
<dbReference type="Gene3D" id="3.40.30.10">
    <property type="entry name" value="Glutaredoxin"/>
    <property type="match status" value="1"/>
</dbReference>
<evidence type="ECO:0000256" key="1">
    <source>
        <dbReference type="ARBA" id="ARBA00010996"/>
    </source>
</evidence>
<protein>
    <submittedName>
        <fullName evidence="4">SCO family protein</fullName>
    </submittedName>
</protein>
<evidence type="ECO:0000313" key="5">
    <source>
        <dbReference type="Proteomes" id="UP001596506"/>
    </source>
</evidence>
<name>A0ABW2IV52_9GAMM</name>
<dbReference type="Pfam" id="PF02630">
    <property type="entry name" value="SCO1-SenC"/>
    <property type="match status" value="1"/>
</dbReference>